<evidence type="ECO:0000313" key="1">
    <source>
        <dbReference type="EMBL" id="JAH10676.1"/>
    </source>
</evidence>
<organism evidence="1">
    <name type="scientific">Anguilla anguilla</name>
    <name type="common">European freshwater eel</name>
    <name type="synonym">Muraena anguilla</name>
    <dbReference type="NCBI Taxonomy" id="7936"/>
    <lineage>
        <taxon>Eukaryota</taxon>
        <taxon>Metazoa</taxon>
        <taxon>Chordata</taxon>
        <taxon>Craniata</taxon>
        <taxon>Vertebrata</taxon>
        <taxon>Euteleostomi</taxon>
        <taxon>Actinopterygii</taxon>
        <taxon>Neopterygii</taxon>
        <taxon>Teleostei</taxon>
        <taxon>Anguilliformes</taxon>
        <taxon>Anguillidae</taxon>
        <taxon>Anguilla</taxon>
    </lineage>
</organism>
<dbReference type="AlphaFoldDB" id="A0A0E9Q1A1"/>
<name>A0A0E9Q1A1_ANGAN</name>
<proteinExistence type="predicted"/>
<reference evidence="1" key="1">
    <citation type="submission" date="2014-11" db="EMBL/GenBank/DDBJ databases">
        <authorList>
            <person name="Amaro Gonzalez C."/>
        </authorList>
    </citation>
    <scope>NUCLEOTIDE SEQUENCE</scope>
</reference>
<protein>
    <submittedName>
        <fullName evidence="1">Uncharacterized protein</fullName>
    </submittedName>
</protein>
<sequence>MEACNELWALKLRERQTNRQTERQTDRCPQLTKLILP</sequence>
<reference evidence="1" key="2">
    <citation type="journal article" date="2015" name="Fish Shellfish Immunol.">
        <title>Early steps in the European eel (Anguilla anguilla)-Vibrio vulnificus interaction in the gills: Role of the RtxA13 toxin.</title>
        <authorList>
            <person name="Callol A."/>
            <person name="Pajuelo D."/>
            <person name="Ebbesson L."/>
            <person name="Teles M."/>
            <person name="MacKenzie S."/>
            <person name="Amaro C."/>
        </authorList>
    </citation>
    <scope>NUCLEOTIDE SEQUENCE</scope>
</reference>
<accession>A0A0E9Q1A1</accession>
<dbReference type="EMBL" id="GBXM01097901">
    <property type="protein sequence ID" value="JAH10676.1"/>
    <property type="molecule type" value="Transcribed_RNA"/>
</dbReference>